<evidence type="ECO:0000313" key="2">
    <source>
        <dbReference type="EMBL" id="ESS66244.1"/>
    </source>
</evidence>
<dbReference type="AlphaFoldDB" id="V5BER9"/>
<reference evidence="2 3" key="1">
    <citation type="journal article" date="2014" name="Genome Announc.">
        <title>Trypanosoma cruzi Clone Dm28c Draft Genome Sequence.</title>
        <authorList>
            <person name="Grisard E.C."/>
            <person name="Teixeira S.M."/>
            <person name="de Almeida L.G."/>
            <person name="Stoco P.H."/>
            <person name="Gerber A.L."/>
            <person name="Talavera-Lopez C."/>
            <person name="Lima O.C."/>
            <person name="Andersson B."/>
            <person name="de Vasconcelos A.T."/>
        </authorList>
    </citation>
    <scope>NUCLEOTIDE SEQUENCE [LARGE SCALE GENOMIC DNA]</scope>
    <source>
        <strain evidence="2 3">Dm28c</strain>
    </source>
</reference>
<name>V5BER9_TRYCR</name>
<dbReference type="VEuPathDB" id="TriTrypDB:TCDM_05132"/>
<dbReference type="GO" id="GO:0004527">
    <property type="term" value="F:exonuclease activity"/>
    <property type="evidence" value="ECO:0007669"/>
    <property type="project" value="UniProtKB-KW"/>
</dbReference>
<proteinExistence type="predicted"/>
<organism evidence="2 3">
    <name type="scientific">Trypanosoma cruzi Dm28c</name>
    <dbReference type="NCBI Taxonomy" id="1416333"/>
    <lineage>
        <taxon>Eukaryota</taxon>
        <taxon>Discoba</taxon>
        <taxon>Euglenozoa</taxon>
        <taxon>Kinetoplastea</taxon>
        <taxon>Metakinetoplastina</taxon>
        <taxon>Trypanosomatida</taxon>
        <taxon>Trypanosomatidae</taxon>
        <taxon>Trypanosoma</taxon>
        <taxon>Schizotrypanum</taxon>
    </lineage>
</organism>
<keyword evidence="1" id="KW-1133">Transmembrane helix</keyword>
<protein>
    <submittedName>
        <fullName evidence="2">Putative 5'-3' exonuclease XRNB, putative,exoribonuclease 2</fullName>
    </submittedName>
</protein>
<feature type="transmembrane region" description="Helical" evidence="1">
    <location>
        <begin position="62"/>
        <end position="82"/>
    </location>
</feature>
<accession>V5BER9</accession>
<dbReference type="Proteomes" id="UP000017861">
    <property type="component" value="Unassembled WGS sequence"/>
</dbReference>
<dbReference type="EMBL" id="AYLP01000048">
    <property type="protein sequence ID" value="ESS66244.1"/>
    <property type="molecule type" value="Genomic_DNA"/>
</dbReference>
<feature type="transmembrane region" description="Helical" evidence="1">
    <location>
        <begin position="20"/>
        <end position="41"/>
    </location>
</feature>
<keyword evidence="2" id="KW-0269">Exonuclease</keyword>
<keyword evidence="1" id="KW-0812">Transmembrane</keyword>
<evidence type="ECO:0000256" key="1">
    <source>
        <dbReference type="SAM" id="Phobius"/>
    </source>
</evidence>
<sequence>MLVLFTRQRNKHDVCIFFSSFFSFFSFYFMYTFLCASMYVYKQRNGEGRKEGTKERVLEQLSWHRHYCIFFVFLIAYSFWFGRVATVQLSLWAFQSLRHG</sequence>
<gene>
    <name evidence="2" type="ORF">TCDM_05132</name>
</gene>
<keyword evidence="1" id="KW-0472">Membrane</keyword>
<evidence type="ECO:0000313" key="3">
    <source>
        <dbReference type="Proteomes" id="UP000017861"/>
    </source>
</evidence>
<keyword evidence="2" id="KW-0540">Nuclease</keyword>
<comment type="caution">
    <text evidence="2">The sequence shown here is derived from an EMBL/GenBank/DDBJ whole genome shotgun (WGS) entry which is preliminary data.</text>
</comment>
<keyword evidence="2" id="KW-0378">Hydrolase</keyword>